<dbReference type="EMBL" id="MAVT02000015">
    <property type="protein sequence ID" value="POS81228.1"/>
    <property type="molecule type" value="Genomic_DNA"/>
</dbReference>
<dbReference type="InParanoid" id="A0A2P5IFE5"/>
<evidence type="ECO:0000313" key="3">
    <source>
        <dbReference type="Proteomes" id="UP000094444"/>
    </source>
</evidence>
<sequence>MPADRAAPYELAYEDSRQLKEGPPTPTGPGCSAGSPPWAPGQQYILWASVDHEMHGHVAVAIFLRVDWADWQNWLTDSLSVDDGSGLSRRTHTCRWPQHWYPWGQIARAEIIRPRSGTGVRFPSRLPQQLRRRVVFRKLRSEHVRLDDVRSSLLPSP</sequence>
<feature type="region of interest" description="Disordered" evidence="1">
    <location>
        <begin position="1"/>
        <end position="35"/>
    </location>
</feature>
<protein>
    <submittedName>
        <fullName evidence="2">Uncharacterized protein</fullName>
    </submittedName>
</protein>
<organism evidence="2 3">
    <name type="scientific">Diaporthe helianthi</name>
    <dbReference type="NCBI Taxonomy" id="158607"/>
    <lineage>
        <taxon>Eukaryota</taxon>
        <taxon>Fungi</taxon>
        <taxon>Dikarya</taxon>
        <taxon>Ascomycota</taxon>
        <taxon>Pezizomycotina</taxon>
        <taxon>Sordariomycetes</taxon>
        <taxon>Sordariomycetidae</taxon>
        <taxon>Diaporthales</taxon>
        <taxon>Diaporthaceae</taxon>
        <taxon>Diaporthe</taxon>
    </lineage>
</organism>
<reference evidence="2" key="1">
    <citation type="submission" date="2017-09" db="EMBL/GenBank/DDBJ databases">
        <title>Polyketide synthases of a Diaporthe helianthi virulent isolate.</title>
        <authorList>
            <person name="Baroncelli R."/>
        </authorList>
    </citation>
    <scope>NUCLEOTIDE SEQUENCE [LARGE SCALE GENOMIC DNA]</scope>
    <source>
        <strain evidence="2">7/96</strain>
    </source>
</reference>
<proteinExistence type="predicted"/>
<comment type="caution">
    <text evidence="2">The sequence shown here is derived from an EMBL/GenBank/DDBJ whole genome shotgun (WGS) entry which is preliminary data.</text>
</comment>
<evidence type="ECO:0000256" key="1">
    <source>
        <dbReference type="SAM" id="MobiDB-lite"/>
    </source>
</evidence>
<gene>
    <name evidence="2" type="ORF">DHEL01_v200382</name>
</gene>
<dbReference type="Proteomes" id="UP000094444">
    <property type="component" value="Unassembled WGS sequence"/>
</dbReference>
<accession>A0A2P5IFE5</accession>
<evidence type="ECO:0000313" key="2">
    <source>
        <dbReference type="EMBL" id="POS81228.1"/>
    </source>
</evidence>
<name>A0A2P5IFE5_DIAHE</name>
<keyword evidence="3" id="KW-1185">Reference proteome</keyword>
<dbReference type="AlphaFoldDB" id="A0A2P5IFE5"/>
<dbReference type="OrthoDB" id="10633150at2759"/>